<evidence type="ECO:0000256" key="3">
    <source>
        <dbReference type="ARBA" id="ARBA00022556"/>
    </source>
</evidence>
<dbReference type="GO" id="GO:0009245">
    <property type="term" value="P:lipid A biosynthetic process"/>
    <property type="evidence" value="ECO:0007669"/>
    <property type="project" value="UniProtKB-KW"/>
</dbReference>
<reference evidence="9" key="1">
    <citation type="journal article" date="2020" name="mSystems">
        <title>Genome- and Community-Level Interaction Insights into Carbon Utilization and Element Cycling Functions of Hydrothermarchaeota in Hydrothermal Sediment.</title>
        <authorList>
            <person name="Zhou Z."/>
            <person name="Liu Y."/>
            <person name="Xu W."/>
            <person name="Pan J."/>
            <person name="Luo Z.H."/>
            <person name="Li M."/>
        </authorList>
    </citation>
    <scope>NUCLEOTIDE SEQUENCE [LARGE SCALE GENOMIC DNA]</scope>
    <source>
        <strain evidence="9">SpSt-914</strain>
    </source>
</reference>
<sequence>MHGNGNRRGALIHPTAIISPEAQVADTCEIGPFCIIAGNVSLGPNCRLKTGVIIGTEPMDKKYQGENTAVDVGADNIFFEYVTVHRATGEGESTIIGDRNYIMSYVHIAHNCRLGSDCVLTCGVLLGGHCEVGDGANIGGATGVHQHCRLGTLSMIGAHSYVNLDIPPFVLASGNPCRVFGLNLVGLKRAGFSEEKIGILKEAWRLLYRARLPLNLALRRIESELLPGPAETEIRQLLDFCGSSRRGVELRTVQGGRL</sequence>
<evidence type="ECO:0000256" key="5">
    <source>
        <dbReference type="ARBA" id="ARBA00022737"/>
    </source>
</evidence>
<dbReference type="GO" id="GO:0008780">
    <property type="term" value="F:acyl-[acyl-carrier-protein]-UDP-N-acetylglucosamine O-acyltransferase activity"/>
    <property type="evidence" value="ECO:0007669"/>
    <property type="project" value="UniProtKB-EC"/>
</dbReference>
<dbReference type="Pfam" id="PF00132">
    <property type="entry name" value="Hexapep"/>
    <property type="match status" value="2"/>
</dbReference>
<evidence type="ECO:0000256" key="2">
    <source>
        <dbReference type="ARBA" id="ARBA00022516"/>
    </source>
</evidence>
<dbReference type="Pfam" id="PF13720">
    <property type="entry name" value="Acetyltransf_11"/>
    <property type="match status" value="1"/>
</dbReference>
<dbReference type="InterPro" id="IPR001451">
    <property type="entry name" value="Hexapep"/>
</dbReference>
<dbReference type="EMBL" id="DTMZ01000077">
    <property type="protein sequence ID" value="HGD13127.1"/>
    <property type="molecule type" value="Genomic_DNA"/>
</dbReference>
<comment type="caution">
    <text evidence="9">The sequence shown here is derived from an EMBL/GenBank/DDBJ whole genome shotgun (WGS) entry which is preliminary data.</text>
</comment>
<keyword evidence="4 9" id="KW-0808">Transferase</keyword>
<keyword evidence="5" id="KW-0677">Repeat</keyword>
<evidence type="ECO:0000256" key="6">
    <source>
        <dbReference type="ARBA" id="ARBA00023098"/>
    </source>
</evidence>
<keyword evidence="6" id="KW-0443">Lipid metabolism</keyword>
<dbReference type="Gene3D" id="1.20.1180.10">
    <property type="entry name" value="Udp N-acetylglucosamine O-acyltransferase, C-terminal domain"/>
    <property type="match status" value="1"/>
</dbReference>
<dbReference type="NCBIfam" id="NF003657">
    <property type="entry name" value="PRK05289.1"/>
    <property type="match status" value="1"/>
</dbReference>
<evidence type="ECO:0000256" key="7">
    <source>
        <dbReference type="ARBA" id="ARBA00023315"/>
    </source>
</evidence>
<evidence type="ECO:0000313" key="9">
    <source>
        <dbReference type="EMBL" id="HGD13127.1"/>
    </source>
</evidence>
<dbReference type="InterPro" id="IPR037157">
    <property type="entry name" value="Acetyltransf_C_sf"/>
</dbReference>
<keyword evidence="7 9" id="KW-0012">Acyltransferase</keyword>
<evidence type="ECO:0000256" key="1">
    <source>
        <dbReference type="ARBA" id="ARBA00022490"/>
    </source>
</evidence>
<dbReference type="InterPro" id="IPR018357">
    <property type="entry name" value="Hexapep_transf_CS"/>
</dbReference>
<dbReference type="PANTHER" id="PTHR43480:SF1">
    <property type="entry name" value="ACYL-[ACYL-CARRIER-PROTEIN]--UDP-N-ACETYLGLUCOSAMINE O-ACYLTRANSFERASE, MITOCHONDRIAL-RELATED"/>
    <property type="match status" value="1"/>
</dbReference>
<dbReference type="GO" id="GO:0016020">
    <property type="term" value="C:membrane"/>
    <property type="evidence" value="ECO:0007669"/>
    <property type="project" value="GOC"/>
</dbReference>
<keyword evidence="3" id="KW-0441">Lipid A biosynthesis</keyword>
<proteinExistence type="predicted"/>
<dbReference type="PROSITE" id="PS00101">
    <property type="entry name" value="HEXAPEP_TRANSFERASES"/>
    <property type="match status" value="1"/>
</dbReference>
<feature type="domain" description="UDP N-acetylglucosamine O-acyltransferase C-terminal" evidence="8">
    <location>
        <begin position="165"/>
        <end position="248"/>
    </location>
</feature>
<gene>
    <name evidence="9" type="ORF">ENX16_03510</name>
</gene>
<dbReference type="InterPro" id="IPR029098">
    <property type="entry name" value="Acetyltransf_C"/>
</dbReference>
<dbReference type="InterPro" id="IPR010137">
    <property type="entry name" value="Lipid_A_LpxA"/>
</dbReference>
<evidence type="ECO:0000259" key="8">
    <source>
        <dbReference type="Pfam" id="PF13720"/>
    </source>
</evidence>
<accession>A0A7V3UZY0</accession>
<dbReference type="AlphaFoldDB" id="A0A7V3UZY0"/>
<dbReference type="Gene3D" id="2.160.10.10">
    <property type="entry name" value="Hexapeptide repeat proteins"/>
    <property type="match status" value="1"/>
</dbReference>
<organism evidence="9">
    <name type="scientific">candidate division WOR-3 bacterium</name>
    <dbReference type="NCBI Taxonomy" id="2052148"/>
    <lineage>
        <taxon>Bacteria</taxon>
        <taxon>Bacteria division WOR-3</taxon>
    </lineage>
</organism>
<dbReference type="PANTHER" id="PTHR43480">
    <property type="entry name" value="ACYL-[ACYL-CARRIER-PROTEIN]--UDP-N-ACETYLGLUCOSAMINE O-ACYLTRANSFERASE"/>
    <property type="match status" value="1"/>
</dbReference>
<dbReference type="SUPFAM" id="SSF51161">
    <property type="entry name" value="Trimeric LpxA-like enzymes"/>
    <property type="match status" value="1"/>
</dbReference>
<evidence type="ECO:0000256" key="4">
    <source>
        <dbReference type="ARBA" id="ARBA00022679"/>
    </source>
</evidence>
<dbReference type="EC" id="2.3.1.129" evidence="9"/>
<keyword evidence="1" id="KW-0963">Cytoplasm</keyword>
<dbReference type="CDD" id="cd03351">
    <property type="entry name" value="LbH_UDP-GlcNAc_AT"/>
    <property type="match status" value="1"/>
</dbReference>
<dbReference type="PIRSF" id="PIRSF000456">
    <property type="entry name" value="UDP-GlcNAc_acltr"/>
    <property type="match status" value="1"/>
</dbReference>
<keyword evidence="2" id="KW-0444">Lipid biosynthesis</keyword>
<protein>
    <submittedName>
        <fullName evidence="9">Acyl-ACP--UDP-N-acetylglucosamine O-acyltransferase</fullName>
        <ecNumber evidence="9">2.3.1.129</ecNumber>
    </submittedName>
</protein>
<name>A0A7V3UZY0_UNCW3</name>
<dbReference type="InterPro" id="IPR011004">
    <property type="entry name" value="Trimer_LpxA-like_sf"/>
</dbReference>